<dbReference type="AlphaFoldDB" id="A0A8J7JAI3"/>
<dbReference type="InterPro" id="IPR000014">
    <property type="entry name" value="PAS"/>
</dbReference>
<dbReference type="GO" id="GO:0005524">
    <property type="term" value="F:ATP binding"/>
    <property type="evidence" value="ECO:0007669"/>
    <property type="project" value="UniProtKB-KW"/>
</dbReference>
<feature type="coiled-coil region" evidence="13">
    <location>
        <begin position="394"/>
        <end position="421"/>
    </location>
</feature>
<dbReference type="SMART" id="SM00091">
    <property type="entry name" value="PAS"/>
    <property type="match status" value="1"/>
</dbReference>
<feature type="transmembrane region" description="Helical" evidence="14">
    <location>
        <begin position="297"/>
        <end position="316"/>
    </location>
</feature>
<keyword evidence="4" id="KW-0597">Phosphoprotein</keyword>
<dbReference type="Pfam" id="PF00512">
    <property type="entry name" value="HisKA"/>
    <property type="match status" value="1"/>
</dbReference>
<sequence>MIDTARSPQQWNFSEAVLQGAVRLDRRVWLPVPLLLCAILFLWATKPQGTFESVPLLAVLNFLSYAVVALGISGIIGQTFVQQGRPSHLMLGCGALIWGCAGLVMTFGTVSNDRFPCNFNTIVTYHNCCVWAASFCHLAGVAVSRKWRVELKHPKLVLFTVYLLALGAGLVLLVATLYETLPVFFVPGRGGTLVRQFVLGSAVAMFTLTATLLLCESGPVSACIRWYACALLLMAVGVLAVMMQHAPGGWLAWTGRGTQYLASIYLLAAAMLHRDDPVTEGVSLGEAVNEMAQKHRFTFTLAASLVFLAAAIRLLFPMSLGAEFPFVTFYPAVILAAGYGGLGPGLIATVFSVFMAGWVRTTLGGDISFDTWSGVRIACFTASGIIASGLGMVLHQLQRRAVEAEAEARFASERAAGAQRLRAAKVKLQQSEGLFQTVIATANEGAWIIDADRTATYVNDRLAQILGKPKGEILGRVIDELVCAEDLPLLRRQLELREKGICSKYMLRVPQPDGSTAWIQISGSPLSDGDGRYCGSFAMCTDITDRKRIEDELHQLTLELEQRVEERSEELQRLNRELESFCFSISHELRAPIARLSAFSALIREALEEERPEELPHLSERIEAASVKLRTVIDTLLLMNRLSRAKVEREQIDLSELAQRTVNDLREEVPRREVAVKIEPGLTVHGDRGMLGICLRNLFHNAFKYTGKTEAPRIEFARQEHPEPAYYIRDNGAGFDMSFSDKLFEPFSRLHNDYEFEGSGTGLTTVQRIVERHGGRIWAEGAPGQGATFYFTIEESGKVR</sequence>
<dbReference type="SMART" id="SM00387">
    <property type="entry name" value="HATPase_c"/>
    <property type="match status" value="1"/>
</dbReference>
<dbReference type="Gene3D" id="1.10.287.130">
    <property type="match status" value="1"/>
</dbReference>
<dbReference type="Pfam" id="PF13426">
    <property type="entry name" value="PAS_9"/>
    <property type="match status" value="1"/>
</dbReference>
<keyword evidence="10 14" id="KW-1133">Transmembrane helix</keyword>
<feature type="transmembrane region" description="Helical" evidence="14">
    <location>
        <begin position="197"/>
        <end position="214"/>
    </location>
</feature>
<name>A0A8J7JAI3_9BACT</name>
<dbReference type="InterPro" id="IPR036097">
    <property type="entry name" value="HisK_dim/P_sf"/>
</dbReference>
<evidence type="ECO:0000313" key="19">
    <source>
        <dbReference type="Proteomes" id="UP000636888"/>
    </source>
</evidence>
<keyword evidence="7" id="KW-0547">Nucleotide-binding</keyword>
<dbReference type="SMART" id="SM00086">
    <property type="entry name" value="PAC"/>
    <property type="match status" value="1"/>
</dbReference>
<feature type="domain" description="PAS" evidence="16">
    <location>
        <begin position="431"/>
        <end position="495"/>
    </location>
</feature>
<keyword evidence="12 14" id="KW-0472">Membrane</keyword>
<evidence type="ECO:0000259" key="16">
    <source>
        <dbReference type="PROSITE" id="PS50112"/>
    </source>
</evidence>
<evidence type="ECO:0000259" key="15">
    <source>
        <dbReference type="PROSITE" id="PS50109"/>
    </source>
</evidence>
<dbReference type="NCBIfam" id="TIGR00229">
    <property type="entry name" value="sensory_box"/>
    <property type="match status" value="1"/>
</dbReference>
<keyword evidence="19" id="KW-1185">Reference proteome</keyword>
<feature type="transmembrane region" description="Helical" evidence="14">
    <location>
        <begin position="122"/>
        <end position="144"/>
    </location>
</feature>
<dbReference type="PROSITE" id="PS50113">
    <property type="entry name" value="PAC"/>
    <property type="match status" value="1"/>
</dbReference>
<feature type="transmembrane region" description="Helical" evidence="14">
    <location>
        <begin position="374"/>
        <end position="394"/>
    </location>
</feature>
<dbReference type="GO" id="GO:0030295">
    <property type="term" value="F:protein kinase activator activity"/>
    <property type="evidence" value="ECO:0007669"/>
    <property type="project" value="TreeGrafter"/>
</dbReference>
<dbReference type="InterPro" id="IPR035965">
    <property type="entry name" value="PAS-like_dom_sf"/>
</dbReference>
<feature type="transmembrane region" description="Helical" evidence="14">
    <location>
        <begin position="89"/>
        <end position="110"/>
    </location>
</feature>
<dbReference type="PANTHER" id="PTHR42878:SF15">
    <property type="entry name" value="BACTERIOPHYTOCHROME"/>
    <property type="match status" value="1"/>
</dbReference>
<keyword evidence="9" id="KW-0067">ATP-binding</keyword>
<dbReference type="Pfam" id="PF02518">
    <property type="entry name" value="HATPase_c"/>
    <property type="match status" value="1"/>
</dbReference>
<keyword evidence="13" id="KW-0175">Coiled coil</keyword>
<keyword evidence="5" id="KW-0808">Transferase</keyword>
<dbReference type="EMBL" id="JAEMHM010000001">
    <property type="protein sequence ID" value="MBJ6723368.1"/>
    <property type="molecule type" value="Genomic_DNA"/>
</dbReference>
<dbReference type="SUPFAM" id="SSF47384">
    <property type="entry name" value="Homodimeric domain of signal transducing histidine kinase"/>
    <property type="match status" value="1"/>
</dbReference>
<evidence type="ECO:0000256" key="2">
    <source>
        <dbReference type="ARBA" id="ARBA00004141"/>
    </source>
</evidence>
<gene>
    <name evidence="18" type="ORF">JFN93_01490</name>
</gene>
<reference evidence="18" key="1">
    <citation type="submission" date="2020-12" db="EMBL/GenBank/DDBJ databases">
        <title>Geomonas sp. Red875, isolated from river sediment.</title>
        <authorList>
            <person name="Xu Z."/>
            <person name="Zhang Z."/>
            <person name="Masuda Y."/>
            <person name="Itoh H."/>
            <person name="Senoo K."/>
        </authorList>
    </citation>
    <scope>NUCLEOTIDE SEQUENCE</scope>
    <source>
        <strain evidence="18">Red875</strain>
    </source>
</reference>
<dbReference type="InterPro" id="IPR036890">
    <property type="entry name" value="HATPase_C_sf"/>
</dbReference>
<feature type="domain" description="PAC" evidence="17">
    <location>
        <begin position="503"/>
        <end position="555"/>
    </location>
</feature>
<keyword evidence="8" id="KW-0418">Kinase</keyword>
<dbReference type="SUPFAM" id="SSF55874">
    <property type="entry name" value="ATPase domain of HSP90 chaperone/DNA topoisomerase II/histidine kinase"/>
    <property type="match status" value="1"/>
</dbReference>
<dbReference type="PRINTS" id="PR00344">
    <property type="entry name" value="BCTRLSENSOR"/>
</dbReference>
<dbReference type="FunFam" id="3.30.565.10:FF:000006">
    <property type="entry name" value="Sensor histidine kinase WalK"/>
    <property type="match status" value="1"/>
</dbReference>
<dbReference type="Pfam" id="PF13493">
    <property type="entry name" value="DUF4118"/>
    <property type="match status" value="1"/>
</dbReference>
<organism evidence="18 19">
    <name type="scientific">Geomesophilobacter sediminis</name>
    <dbReference type="NCBI Taxonomy" id="2798584"/>
    <lineage>
        <taxon>Bacteria</taxon>
        <taxon>Pseudomonadati</taxon>
        <taxon>Thermodesulfobacteriota</taxon>
        <taxon>Desulfuromonadia</taxon>
        <taxon>Geobacterales</taxon>
        <taxon>Geobacteraceae</taxon>
        <taxon>Geomesophilobacter</taxon>
    </lineage>
</organism>
<evidence type="ECO:0000256" key="10">
    <source>
        <dbReference type="ARBA" id="ARBA00022989"/>
    </source>
</evidence>
<keyword evidence="6 14" id="KW-0812">Transmembrane</keyword>
<evidence type="ECO:0000256" key="6">
    <source>
        <dbReference type="ARBA" id="ARBA00022692"/>
    </source>
</evidence>
<feature type="coiled-coil region" evidence="13">
    <location>
        <begin position="546"/>
        <end position="581"/>
    </location>
</feature>
<comment type="subcellular location">
    <subcellularLocation>
        <location evidence="2">Membrane</location>
        <topology evidence="2">Multi-pass membrane protein</topology>
    </subcellularLocation>
</comment>
<dbReference type="InterPro" id="IPR050351">
    <property type="entry name" value="BphY/WalK/GraS-like"/>
</dbReference>
<evidence type="ECO:0000256" key="1">
    <source>
        <dbReference type="ARBA" id="ARBA00000085"/>
    </source>
</evidence>
<dbReference type="Gene3D" id="1.20.120.620">
    <property type="entry name" value="Backbone structure of the membrane domain of e. Coli histidine kinase receptor kdpd"/>
    <property type="match status" value="1"/>
</dbReference>
<feature type="transmembrane region" description="Helical" evidence="14">
    <location>
        <begin position="156"/>
        <end position="177"/>
    </location>
</feature>
<dbReference type="GO" id="GO:0016020">
    <property type="term" value="C:membrane"/>
    <property type="evidence" value="ECO:0007669"/>
    <property type="project" value="UniProtKB-SubCell"/>
</dbReference>
<protein>
    <recommendedName>
        <fullName evidence="3">histidine kinase</fullName>
        <ecNumber evidence="3">2.7.13.3</ecNumber>
    </recommendedName>
</protein>
<dbReference type="InterPro" id="IPR003594">
    <property type="entry name" value="HATPase_dom"/>
</dbReference>
<dbReference type="Proteomes" id="UP000636888">
    <property type="component" value="Unassembled WGS sequence"/>
</dbReference>
<dbReference type="InterPro" id="IPR003661">
    <property type="entry name" value="HisK_dim/P_dom"/>
</dbReference>
<evidence type="ECO:0000256" key="14">
    <source>
        <dbReference type="SAM" id="Phobius"/>
    </source>
</evidence>
<dbReference type="InterPro" id="IPR000700">
    <property type="entry name" value="PAS-assoc_C"/>
</dbReference>
<evidence type="ECO:0000256" key="11">
    <source>
        <dbReference type="ARBA" id="ARBA00023012"/>
    </source>
</evidence>
<proteinExistence type="predicted"/>
<dbReference type="SUPFAM" id="SSF55785">
    <property type="entry name" value="PYP-like sensor domain (PAS domain)"/>
    <property type="match status" value="1"/>
</dbReference>
<feature type="domain" description="Histidine kinase" evidence="15">
    <location>
        <begin position="584"/>
        <end position="797"/>
    </location>
</feature>
<dbReference type="Gene3D" id="3.30.450.20">
    <property type="entry name" value="PAS domain"/>
    <property type="match status" value="1"/>
</dbReference>
<accession>A0A8J7JAI3</accession>
<dbReference type="GO" id="GO:0000155">
    <property type="term" value="F:phosphorelay sensor kinase activity"/>
    <property type="evidence" value="ECO:0007669"/>
    <property type="project" value="InterPro"/>
</dbReference>
<dbReference type="InterPro" id="IPR025201">
    <property type="entry name" value="KdpD_TM"/>
</dbReference>
<dbReference type="InterPro" id="IPR038318">
    <property type="entry name" value="KdpD_sf"/>
</dbReference>
<evidence type="ECO:0000256" key="12">
    <source>
        <dbReference type="ARBA" id="ARBA00023136"/>
    </source>
</evidence>
<dbReference type="PANTHER" id="PTHR42878">
    <property type="entry name" value="TWO-COMPONENT HISTIDINE KINASE"/>
    <property type="match status" value="1"/>
</dbReference>
<dbReference type="PROSITE" id="PS50109">
    <property type="entry name" value="HIS_KIN"/>
    <property type="match status" value="1"/>
</dbReference>
<evidence type="ECO:0000256" key="5">
    <source>
        <dbReference type="ARBA" id="ARBA00022679"/>
    </source>
</evidence>
<dbReference type="RefSeq" id="WP_199382201.1">
    <property type="nucleotide sequence ID" value="NZ_JAEMHM010000001.1"/>
</dbReference>
<feature type="transmembrane region" description="Helical" evidence="14">
    <location>
        <begin position="56"/>
        <end position="77"/>
    </location>
</feature>
<evidence type="ECO:0000256" key="9">
    <source>
        <dbReference type="ARBA" id="ARBA00022840"/>
    </source>
</evidence>
<dbReference type="CDD" id="cd00082">
    <property type="entry name" value="HisKA"/>
    <property type="match status" value="1"/>
</dbReference>
<feature type="transmembrane region" description="Helical" evidence="14">
    <location>
        <begin position="328"/>
        <end position="354"/>
    </location>
</feature>
<dbReference type="CDD" id="cd00130">
    <property type="entry name" value="PAS"/>
    <property type="match status" value="1"/>
</dbReference>
<evidence type="ECO:0000256" key="3">
    <source>
        <dbReference type="ARBA" id="ARBA00012438"/>
    </source>
</evidence>
<evidence type="ECO:0000256" key="7">
    <source>
        <dbReference type="ARBA" id="ARBA00022741"/>
    </source>
</evidence>
<feature type="transmembrane region" description="Helical" evidence="14">
    <location>
        <begin position="28"/>
        <end position="44"/>
    </location>
</feature>
<dbReference type="InterPro" id="IPR001610">
    <property type="entry name" value="PAC"/>
</dbReference>
<dbReference type="InterPro" id="IPR004358">
    <property type="entry name" value="Sig_transdc_His_kin-like_C"/>
</dbReference>
<dbReference type="InterPro" id="IPR005467">
    <property type="entry name" value="His_kinase_dom"/>
</dbReference>
<keyword evidence="11" id="KW-0902">Two-component regulatory system</keyword>
<dbReference type="EC" id="2.7.13.3" evidence="3"/>
<dbReference type="Gene3D" id="3.30.565.10">
    <property type="entry name" value="Histidine kinase-like ATPase, C-terminal domain"/>
    <property type="match status" value="1"/>
</dbReference>
<evidence type="ECO:0000256" key="8">
    <source>
        <dbReference type="ARBA" id="ARBA00022777"/>
    </source>
</evidence>
<evidence type="ECO:0000259" key="17">
    <source>
        <dbReference type="PROSITE" id="PS50113"/>
    </source>
</evidence>
<feature type="transmembrane region" description="Helical" evidence="14">
    <location>
        <begin position="226"/>
        <end position="246"/>
    </location>
</feature>
<comment type="caution">
    <text evidence="18">The sequence shown here is derived from an EMBL/GenBank/DDBJ whole genome shotgun (WGS) entry which is preliminary data.</text>
</comment>
<evidence type="ECO:0000256" key="4">
    <source>
        <dbReference type="ARBA" id="ARBA00022553"/>
    </source>
</evidence>
<dbReference type="PROSITE" id="PS50112">
    <property type="entry name" value="PAS"/>
    <property type="match status" value="1"/>
</dbReference>
<dbReference type="GO" id="GO:0000156">
    <property type="term" value="F:phosphorelay response regulator activity"/>
    <property type="evidence" value="ECO:0007669"/>
    <property type="project" value="TreeGrafter"/>
</dbReference>
<evidence type="ECO:0000256" key="13">
    <source>
        <dbReference type="SAM" id="Coils"/>
    </source>
</evidence>
<comment type="catalytic activity">
    <reaction evidence="1">
        <text>ATP + protein L-histidine = ADP + protein N-phospho-L-histidine.</text>
        <dbReference type="EC" id="2.7.13.3"/>
    </reaction>
</comment>
<evidence type="ECO:0000313" key="18">
    <source>
        <dbReference type="EMBL" id="MBJ6723368.1"/>
    </source>
</evidence>
<dbReference type="GO" id="GO:0007234">
    <property type="term" value="P:osmosensory signaling via phosphorelay pathway"/>
    <property type="evidence" value="ECO:0007669"/>
    <property type="project" value="TreeGrafter"/>
</dbReference>